<accession>A0A9Q1KBH3</accession>
<protein>
    <submittedName>
        <fullName evidence="1">Uncharacterized protein</fullName>
    </submittedName>
</protein>
<evidence type="ECO:0000313" key="1">
    <source>
        <dbReference type="EMBL" id="KAJ8440420.1"/>
    </source>
</evidence>
<comment type="caution">
    <text evidence="1">The sequence shown here is derived from an EMBL/GenBank/DDBJ whole genome shotgun (WGS) entry which is preliminary data.</text>
</comment>
<reference evidence="1" key="1">
    <citation type="submission" date="2022-04" db="EMBL/GenBank/DDBJ databases">
        <title>Carnegiea gigantea Genome sequencing and assembly v2.</title>
        <authorList>
            <person name="Copetti D."/>
            <person name="Sanderson M.J."/>
            <person name="Burquez A."/>
            <person name="Wojciechowski M.F."/>
        </authorList>
    </citation>
    <scope>NUCLEOTIDE SEQUENCE</scope>
    <source>
        <strain evidence="1">SGP5-SGP5p</strain>
        <tissue evidence="1">Aerial part</tissue>
    </source>
</reference>
<evidence type="ECO:0000313" key="2">
    <source>
        <dbReference type="Proteomes" id="UP001153076"/>
    </source>
</evidence>
<proteinExistence type="predicted"/>
<name>A0A9Q1KBH3_9CARY</name>
<dbReference type="AlphaFoldDB" id="A0A9Q1KBH3"/>
<dbReference type="EMBL" id="JAKOGI010000191">
    <property type="protein sequence ID" value="KAJ8440420.1"/>
    <property type="molecule type" value="Genomic_DNA"/>
</dbReference>
<sequence length="287" mass="33232">MNRQNFYILVWNWKGAETKISGQTANAVCNKIGFNGTFRVEADGFRGGTWTLRRFNVIKLQFISSSAQFITLEGSYRVMTLELKNMLDLIGVCATYLGGNDLGKLGTTQAQKPFRFQAAWPSHAQFEKFLRDNWCHQIALYLALKHLAESLDKWNKMVFGNLFKHRNELWARLEGMLPMRGTKKKRSVQLISWDHVTQSKEAGGLEFRPMCHANSAFLTKLGWRLLTEWDKLWSRVLYAKYCKGRCNMDMFEPKQDYSITWQGILENTHRLKKGAKAKVGNGRRTLF</sequence>
<gene>
    <name evidence="1" type="ORF">Cgig2_017653</name>
</gene>
<keyword evidence="2" id="KW-1185">Reference proteome</keyword>
<dbReference type="OrthoDB" id="1938246at2759"/>
<dbReference type="Proteomes" id="UP001153076">
    <property type="component" value="Unassembled WGS sequence"/>
</dbReference>
<organism evidence="1 2">
    <name type="scientific">Carnegiea gigantea</name>
    <dbReference type="NCBI Taxonomy" id="171969"/>
    <lineage>
        <taxon>Eukaryota</taxon>
        <taxon>Viridiplantae</taxon>
        <taxon>Streptophyta</taxon>
        <taxon>Embryophyta</taxon>
        <taxon>Tracheophyta</taxon>
        <taxon>Spermatophyta</taxon>
        <taxon>Magnoliopsida</taxon>
        <taxon>eudicotyledons</taxon>
        <taxon>Gunneridae</taxon>
        <taxon>Pentapetalae</taxon>
        <taxon>Caryophyllales</taxon>
        <taxon>Cactineae</taxon>
        <taxon>Cactaceae</taxon>
        <taxon>Cactoideae</taxon>
        <taxon>Echinocereeae</taxon>
        <taxon>Carnegiea</taxon>
    </lineage>
</organism>